<evidence type="ECO:0000313" key="4">
    <source>
        <dbReference type="EMBL" id="KAI5068013.1"/>
    </source>
</evidence>
<dbReference type="Pfam" id="PF04499">
    <property type="entry name" value="SAPS"/>
    <property type="match status" value="1"/>
</dbReference>
<comment type="similarity">
    <text evidence="1">Belongs to the SAPS family.</text>
</comment>
<name>A0A9D4UIF6_ADICA</name>
<comment type="caution">
    <text evidence="4">The sequence shown here is derived from an EMBL/GenBank/DDBJ whole genome shotgun (WGS) entry which is preliminary data.</text>
</comment>
<keyword evidence="5" id="KW-1185">Reference proteome</keyword>
<dbReference type="Proteomes" id="UP000886520">
    <property type="component" value="Chromosome 16"/>
</dbReference>
<feature type="region of interest" description="Disordered" evidence="3">
    <location>
        <begin position="836"/>
        <end position="931"/>
    </location>
</feature>
<proteinExistence type="inferred from homology"/>
<dbReference type="SUPFAM" id="SSF48371">
    <property type="entry name" value="ARM repeat"/>
    <property type="match status" value="1"/>
</dbReference>
<feature type="region of interest" description="Disordered" evidence="3">
    <location>
        <begin position="775"/>
        <end position="798"/>
    </location>
</feature>
<evidence type="ECO:0000256" key="3">
    <source>
        <dbReference type="SAM" id="MobiDB-lite"/>
    </source>
</evidence>
<dbReference type="PANTHER" id="PTHR12634:SF8">
    <property type="entry name" value="FIERY MOUNTAIN, ISOFORM D"/>
    <property type="match status" value="1"/>
</dbReference>
<feature type="region of interest" description="Disordered" evidence="3">
    <location>
        <begin position="736"/>
        <end position="756"/>
    </location>
</feature>
<accession>A0A9D4UIF6</accession>
<keyword evidence="2" id="KW-0131">Cell cycle</keyword>
<evidence type="ECO:0008006" key="6">
    <source>
        <dbReference type="Google" id="ProtNLM"/>
    </source>
</evidence>
<feature type="compositionally biased region" description="Polar residues" evidence="3">
    <location>
        <begin position="889"/>
        <end position="900"/>
    </location>
</feature>
<gene>
    <name evidence="4" type="ORF">GOP47_0016358</name>
</gene>
<feature type="compositionally biased region" description="Polar residues" evidence="3">
    <location>
        <begin position="843"/>
        <end position="856"/>
    </location>
</feature>
<dbReference type="GO" id="GO:0019888">
    <property type="term" value="F:protein phosphatase regulator activity"/>
    <property type="evidence" value="ECO:0007669"/>
    <property type="project" value="TreeGrafter"/>
</dbReference>
<dbReference type="EMBL" id="JABFUD020000016">
    <property type="protein sequence ID" value="KAI5068013.1"/>
    <property type="molecule type" value="Genomic_DNA"/>
</dbReference>
<protein>
    <recommendedName>
        <fullName evidence="6">SIT4 phosphatase-associated family protein</fullName>
    </recommendedName>
</protein>
<dbReference type="InterPro" id="IPR016024">
    <property type="entry name" value="ARM-type_fold"/>
</dbReference>
<feature type="compositionally biased region" description="Polar residues" evidence="3">
    <location>
        <begin position="780"/>
        <end position="795"/>
    </location>
</feature>
<reference evidence="4" key="1">
    <citation type="submission" date="2021-01" db="EMBL/GenBank/DDBJ databases">
        <title>Adiantum capillus-veneris genome.</title>
        <authorList>
            <person name="Fang Y."/>
            <person name="Liao Q."/>
        </authorList>
    </citation>
    <scope>NUCLEOTIDE SEQUENCE</scope>
    <source>
        <strain evidence="4">H3</strain>
        <tissue evidence="4">Leaf</tissue>
    </source>
</reference>
<organism evidence="4 5">
    <name type="scientific">Adiantum capillus-veneris</name>
    <name type="common">Maidenhair fern</name>
    <dbReference type="NCBI Taxonomy" id="13818"/>
    <lineage>
        <taxon>Eukaryota</taxon>
        <taxon>Viridiplantae</taxon>
        <taxon>Streptophyta</taxon>
        <taxon>Embryophyta</taxon>
        <taxon>Tracheophyta</taxon>
        <taxon>Polypodiopsida</taxon>
        <taxon>Polypodiidae</taxon>
        <taxon>Polypodiales</taxon>
        <taxon>Pteridineae</taxon>
        <taxon>Pteridaceae</taxon>
        <taxon>Vittarioideae</taxon>
        <taxon>Adiantum</taxon>
    </lineage>
</organism>
<evidence type="ECO:0000256" key="1">
    <source>
        <dbReference type="ARBA" id="ARBA00006180"/>
    </source>
</evidence>
<dbReference type="InterPro" id="IPR007587">
    <property type="entry name" value="SAPS"/>
</dbReference>
<sequence length="1005" mass="111178">MEERTSWMKGDLQEISLVQLFLSVLDLSVRARALGEVPIILTFPSSDRSHSPFTAGFLLSPASFTPQILLSQTIFRVVAANFNPNYACKPYFLLGSAISLPFECCGSASNSAAATPRAISSVQSYLRKMFWRMAGLSTTSPVESLLDRDGFTLEELLDEDELIQECKSLNTRLINFLRGKTQIEQLVKYVTEEPPEKADNKRAFKFPFIACEIFTCEIEVIIKTMVEDEELMDLLFSFLEPDRSHGTLLAGYFSKVVICLLLRKTAAVMRYLQAHQEIFKKLVDLIGITSIMEVLIRLVVVDDIDHSFQENPLRWLVETSLLEMLVDKLSPPNSSEARANAADTLSAVSRLTHSELATKLSSPSFIEKLFRHTLEDEDSRSTLVHSLTVCISLLDPKRYAMAGPGRGQYIPDSFPTATPETINGMLQRLGGLLKLLNVEGDEGVLPTTYGELRPPLGSHRLKIVEFLAVLLRTGGEGAQQELVNLGAIQLILNLFFDYPFNNLLHHQVENIVTSCIESNNKMLIDHLLVGCGLVGRLLEADENPFVTGSDTKPTIPAPGKAPPKIGNLGHLTRIANRLLQAANNNSDILAHLQGNAKWVEWQSDVLQKRNSLENVCQWTCGRPTTVRDRPVDSDEDDFREKDYDISSMVSNSREAFRYGMYDNEDGEEGIGIVERDDEDVFFDDESAEVVMSSLRLGEEHDRSNDSFLSGPNWFAFPDDRPNQSLGSFLVSNPIQRFEDGQGNSVSSSSSDDEVVVGEDEDLVDTATSSDSAYFSASSANGTTTDNAGTLESIGNSPIDDLSSGMEKLEVANNLSFFHDENSNEDLFSTRPLDWESWKEPSSLEGTSGRMTFSDNNPFKDDLEQFEAWEAPGSMTSTENELKRDEAETNETASSSPLSNQEEAKDVPPQLDQQCDSGGDGFSKPLFDGSPKFVGVENEGTAKAMEHALREGIVGEAGPLLHPAKGITQIDAEPRKDADAAGELDFTDVNYWRSDYNQSVAEVKSV</sequence>
<dbReference type="GO" id="GO:0019903">
    <property type="term" value="F:protein phosphatase binding"/>
    <property type="evidence" value="ECO:0007669"/>
    <property type="project" value="InterPro"/>
</dbReference>
<evidence type="ECO:0000313" key="5">
    <source>
        <dbReference type="Proteomes" id="UP000886520"/>
    </source>
</evidence>
<dbReference type="AlphaFoldDB" id="A0A9D4UIF6"/>
<dbReference type="OrthoDB" id="295029at2759"/>
<dbReference type="PANTHER" id="PTHR12634">
    <property type="entry name" value="SIT4 YEAST -ASSOCIATING PROTEIN-RELATED"/>
    <property type="match status" value="1"/>
</dbReference>
<evidence type="ECO:0000256" key="2">
    <source>
        <dbReference type="ARBA" id="ARBA00023306"/>
    </source>
</evidence>